<keyword evidence="1 2" id="KW-0732">Signal</keyword>
<evidence type="ECO:0000256" key="2">
    <source>
        <dbReference type="SAM" id="SignalP"/>
    </source>
</evidence>
<evidence type="ECO:0000313" key="5">
    <source>
        <dbReference type="EMBL" id="MBB5840060.1"/>
    </source>
</evidence>
<dbReference type="PANTHER" id="PTHR46320">
    <property type="entry name" value="GLYCEROPHOSPHODIESTER PHOSPHODIESTERASE 1"/>
    <property type="match status" value="1"/>
</dbReference>
<dbReference type="GO" id="GO:0006644">
    <property type="term" value="P:phospholipid metabolic process"/>
    <property type="evidence" value="ECO:0007669"/>
    <property type="project" value="TreeGrafter"/>
</dbReference>
<dbReference type="AlphaFoldDB" id="A0A7W9MY52"/>
<dbReference type="SUPFAM" id="SSF51695">
    <property type="entry name" value="PLC-like phosphodiesterases"/>
    <property type="match status" value="1"/>
</dbReference>
<dbReference type="Gene3D" id="2.60.120.260">
    <property type="entry name" value="Galactose-binding domain-like"/>
    <property type="match status" value="1"/>
</dbReference>
<dbReference type="Pfam" id="PF03422">
    <property type="entry name" value="CBM_6"/>
    <property type="match status" value="1"/>
</dbReference>
<dbReference type="GO" id="GO:0005886">
    <property type="term" value="C:plasma membrane"/>
    <property type="evidence" value="ECO:0007669"/>
    <property type="project" value="TreeGrafter"/>
</dbReference>
<gene>
    <name evidence="5" type="ORF">HDA39_006794</name>
</gene>
<feature type="domain" description="GP-PDE" evidence="4">
    <location>
        <begin position="56"/>
        <end position="308"/>
    </location>
</feature>
<protein>
    <submittedName>
        <fullName evidence="5">Glycerophosphoryl diester phosphodiesterase</fullName>
        <ecNumber evidence="5">3.1.4.46</ecNumber>
    </submittedName>
</protein>
<feature type="domain" description="CBM6" evidence="3">
    <location>
        <begin position="328"/>
        <end position="471"/>
    </location>
</feature>
<dbReference type="EC" id="3.1.4.46" evidence="5"/>
<dbReference type="PROSITE" id="PS51175">
    <property type="entry name" value="CBM6"/>
    <property type="match status" value="1"/>
</dbReference>
<evidence type="ECO:0000259" key="4">
    <source>
        <dbReference type="PROSITE" id="PS51704"/>
    </source>
</evidence>
<dbReference type="InterPro" id="IPR030395">
    <property type="entry name" value="GP_PDE_dom"/>
</dbReference>
<dbReference type="GO" id="GO:0030246">
    <property type="term" value="F:carbohydrate binding"/>
    <property type="evidence" value="ECO:0007669"/>
    <property type="project" value="InterPro"/>
</dbReference>
<dbReference type="Proteomes" id="UP000549971">
    <property type="component" value="Unassembled WGS sequence"/>
</dbReference>
<dbReference type="InterPro" id="IPR006584">
    <property type="entry name" value="Cellulose-bd_IV"/>
</dbReference>
<dbReference type="PROSITE" id="PS51704">
    <property type="entry name" value="GP_PDE"/>
    <property type="match status" value="1"/>
</dbReference>
<dbReference type="SMART" id="SM00606">
    <property type="entry name" value="CBD_IV"/>
    <property type="match status" value="1"/>
</dbReference>
<dbReference type="InterPro" id="IPR017946">
    <property type="entry name" value="PLC-like_Pdiesterase_TIM-brl"/>
</dbReference>
<dbReference type="CDD" id="cd08566">
    <property type="entry name" value="GDPD_AtGDE_like"/>
    <property type="match status" value="1"/>
</dbReference>
<dbReference type="EMBL" id="JACHMY010000001">
    <property type="protein sequence ID" value="MBB5840060.1"/>
    <property type="molecule type" value="Genomic_DNA"/>
</dbReference>
<dbReference type="PANTHER" id="PTHR46320:SF1">
    <property type="entry name" value="GLYCEROPHOSPHODIESTER PHOSPHODIESTERASE 1"/>
    <property type="match status" value="1"/>
</dbReference>
<dbReference type="SUPFAM" id="SSF49785">
    <property type="entry name" value="Galactose-binding domain-like"/>
    <property type="match status" value="1"/>
</dbReference>
<comment type="caution">
    <text evidence="5">The sequence shown here is derived from an EMBL/GenBank/DDBJ whole genome shotgun (WGS) entry which is preliminary data.</text>
</comment>
<accession>A0A7W9MY52</accession>
<feature type="chain" id="PRO_5038822337" evidence="2">
    <location>
        <begin position="25"/>
        <end position="474"/>
    </location>
</feature>
<dbReference type="Gene3D" id="3.20.20.190">
    <property type="entry name" value="Phosphatidylinositol (PI) phosphodiesterase"/>
    <property type="match status" value="1"/>
</dbReference>
<dbReference type="InterPro" id="IPR032160">
    <property type="entry name" value="DUF4996"/>
</dbReference>
<dbReference type="GO" id="GO:0006580">
    <property type="term" value="P:ethanolamine metabolic process"/>
    <property type="evidence" value="ECO:0007669"/>
    <property type="project" value="TreeGrafter"/>
</dbReference>
<proteinExistence type="predicted"/>
<reference evidence="5 6" key="1">
    <citation type="submission" date="2020-08" db="EMBL/GenBank/DDBJ databases">
        <title>Sequencing the genomes of 1000 actinobacteria strains.</title>
        <authorList>
            <person name="Klenk H.-P."/>
        </authorList>
    </citation>
    <scope>NUCLEOTIDE SEQUENCE [LARGE SCALE GENOMIC DNA]</scope>
    <source>
        <strain evidence="5 6">DSM 28967</strain>
    </source>
</reference>
<dbReference type="InterPro" id="IPR008979">
    <property type="entry name" value="Galactose-bd-like_sf"/>
</dbReference>
<dbReference type="Pfam" id="PF16387">
    <property type="entry name" value="DUF4996"/>
    <property type="match status" value="1"/>
</dbReference>
<keyword evidence="6" id="KW-1185">Reference proteome</keyword>
<dbReference type="InterPro" id="IPR005084">
    <property type="entry name" value="CBM6"/>
</dbReference>
<dbReference type="CDD" id="cd04080">
    <property type="entry name" value="CBM6_cellulase-like"/>
    <property type="match status" value="1"/>
</dbReference>
<feature type="signal peptide" evidence="2">
    <location>
        <begin position="1"/>
        <end position="24"/>
    </location>
</feature>
<evidence type="ECO:0000256" key="1">
    <source>
        <dbReference type="ARBA" id="ARBA00022729"/>
    </source>
</evidence>
<dbReference type="GO" id="GO:0070291">
    <property type="term" value="P:N-acylethanolamine metabolic process"/>
    <property type="evidence" value="ECO:0007669"/>
    <property type="project" value="TreeGrafter"/>
</dbReference>
<organism evidence="5 6">
    <name type="scientific">Kribbella italica</name>
    <dbReference type="NCBI Taxonomy" id="1540520"/>
    <lineage>
        <taxon>Bacteria</taxon>
        <taxon>Bacillati</taxon>
        <taxon>Actinomycetota</taxon>
        <taxon>Actinomycetes</taxon>
        <taxon>Propionibacteriales</taxon>
        <taxon>Kribbellaceae</taxon>
        <taxon>Kribbella</taxon>
    </lineage>
</organism>
<name>A0A7W9MY52_9ACTN</name>
<sequence>MRAHWKTIATVLTTAAAVAASALAVPWLSTRDDQPAGRPTGIAEIREQYLDPRGPVMVVAHRGYWRGAPENSLAAVELAIRKGAEVVEIDVQRTADGELVLMHDTTVDRTTDGRGAVSSLTLAQVRALKLRTGLGGAQAPVTEHQVPTLAEALRVVKGRALINLDKGWAFRDQEYDLLTATGTLDHAIFKSSAPVAEVEQFLARDPRILYSHVVDDANASSLGAFARRLPSYELVFDRLTDAQIQPAAVAAVAKASRIWINTMWYGLAAGSTDEKSLIDPKLGWAAVVDRHQGDMIQTDDQEQLISWLHSGDRNHDRKTWPELPRDTVRVQAEDYSTDGKGVGYSDQDDENRGGAIARPYEGVDVCDQAGAVAVCWIRGGEWIKYAVDVPRTGTYAIAARVSSPYHPAGRITVALDNKESAPADLVTTTSHNAFTLQPVTTQRLTKGRHELVVRVDATAYQNFNLDYLQLTRKG</sequence>
<keyword evidence="5" id="KW-0378">Hydrolase</keyword>
<evidence type="ECO:0000259" key="3">
    <source>
        <dbReference type="PROSITE" id="PS51175"/>
    </source>
</evidence>
<dbReference type="Pfam" id="PF03009">
    <property type="entry name" value="GDPD"/>
    <property type="match status" value="1"/>
</dbReference>
<evidence type="ECO:0000313" key="6">
    <source>
        <dbReference type="Proteomes" id="UP000549971"/>
    </source>
</evidence>
<dbReference type="RefSeq" id="WP_184802143.1">
    <property type="nucleotide sequence ID" value="NZ_JACHMY010000001.1"/>
</dbReference>
<dbReference type="GO" id="GO:0008889">
    <property type="term" value="F:glycerophosphodiester phosphodiesterase activity"/>
    <property type="evidence" value="ECO:0007669"/>
    <property type="project" value="UniProtKB-EC"/>
</dbReference>